<dbReference type="Proteomes" id="UP000815677">
    <property type="component" value="Unassembled WGS sequence"/>
</dbReference>
<protein>
    <recommendedName>
        <fullName evidence="3">Retrotransposon gag domain-containing protein</fullName>
    </recommendedName>
</protein>
<evidence type="ECO:0000313" key="2">
    <source>
        <dbReference type="Proteomes" id="UP000815677"/>
    </source>
</evidence>
<organism evidence="1 2">
    <name type="scientific">Mycena chlorophos</name>
    <name type="common">Agaric fungus</name>
    <name type="synonym">Agaricus chlorophos</name>
    <dbReference type="NCBI Taxonomy" id="658473"/>
    <lineage>
        <taxon>Eukaryota</taxon>
        <taxon>Fungi</taxon>
        <taxon>Dikarya</taxon>
        <taxon>Basidiomycota</taxon>
        <taxon>Agaricomycotina</taxon>
        <taxon>Agaricomycetes</taxon>
        <taxon>Agaricomycetidae</taxon>
        <taxon>Agaricales</taxon>
        <taxon>Marasmiineae</taxon>
        <taxon>Mycenaceae</taxon>
        <taxon>Mycena</taxon>
    </lineage>
</organism>
<keyword evidence="2" id="KW-1185">Reference proteome</keyword>
<reference evidence="1" key="1">
    <citation type="submission" date="2014-09" db="EMBL/GenBank/DDBJ databases">
        <title>Genome sequence of the luminous mushroom Mycena chlorophos for searching fungal bioluminescence genes.</title>
        <authorList>
            <person name="Tanaka Y."/>
            <person name="Kasuga D."/>
            <person name="Oba Y."/>
            <person name="Hase S."/>
            <person name="Sato K."/>
            <person name="Oba Y."/>
            <person name="Sakakibara Y."/>
        </authorList>
    </citation>
    <scope>NUCLEOTIDE SEQUENCE</scope>
</reference>
<sequence>MPKPPVFPPFTAKPSPSSISSWVKRVSDQLKLYKRFNLDFQLDADTIITLAGSVLEQKDAAQWWDNNGDALVKLKSFDDFVACFCDAFLSANWHDLALINFMCMTQGSSSFDVFVEQMKRFRGVLKTAGNEYVVNNTVFKHHIFTHADPILCLHTMNTPGFRIHALKVDGLVSTMSNTWACLVAAGKVSAAAVVTPVASAAPFAAPVAAPRAAPVVPGMHSIAEVKEAGGCFHCRRIPSDVDCVPHIKPNCKGNPALSIGRWSRPACQLHP</sequence>
<evidence type="ECO:0000313" key="1">
    <source>
        <dbReference type="EMBL" id="GAT43399.1"/>
    </source>
</evidence>
<evidence type="ECO:0008006" key="3">
    <source>
        <dbReference type="Google" id="ProtNLM"/>
    </source>
</evidence>
<name>A0ABQ0KWV7_MYCCL</name>
<proteinExistence type="predicted"/>
<gene>
    <name evidence="1" type="ORF">MCHLO_01081</name>
</gene>
<accession>A0ABQ0KWV7</accession>
<dbReference type="EMBL" id="DF838968">
    <property type="protein sequence ID" value="GAT43399.1"/>
    <property type="molecule type" value="Genomic_DNA"/>
</dbReference>